<evidence type="ECO:0000256" key="2">
    <source>
        <dbReference type="ARBA" id="ARBA00022801"/>
    </source>
</evidence>
<name>A0A4U0NGQ0_9SPHI</name>
<keyword evidence="1" id="KW-0732">Signal</keyword>
<dbReference type="Pfam" id="PF00149">
    <property type="entry name" value="Metallophos"/>
    <property type="match status" value="1"/>
</dbReference>
<protein>
    <recommendedName>
        <fullName evidence="3">Calcineurin-like phosphoesterase domain-containing protein</fullName>
    </recommendedName>
</protein>
<dbReference type="RefSeq" id="WP_136902800.1">
    <property type="nucleotide sequence ID" value="NZ_SUME01000008.1"/>
</dbReference>
<evidence type="ECO:0000259" key="3">
    <source>
        <dbReference type="Pfam" id="PF00149"/>
    </source>
</evidence>
<evidence type="ECO:0000313" key="5">
    <source>
        <dbReference type="Proteomes" id="UP000306808"/>
    </source>
</evidence>
<keyword evidence="2" id="KW-0378">Hydrolase</keyword>
<feature type="domain" description="Calcineurin-like phosphoesterase" evidence="3">
    <location>
        <begin position="23"/>
        <end position="213"/>
    </location>
</feature>
<dbReference type="Gene3D" id="3.60.21.10">
    <property type="match status" value="1"/>
</dbReference>
<dbReference type="InterPro" id="IPR029052">
    <property type="entry name" value="Metallo-depent_PP-like"/>
</dbReference>
<proteinExistence type="predicted"/>
<dbReference type="AlphaFoldDB" id="A0A4U0NGQ0"/>
<keyword evidence="5" id="KW-1185">Reference proteome</keyword>
<dbReference type="OrthoDB" id="9809781at2"/>
<comment type="caution">
    <text evidence="4">The sequence shown here is derived from an EMBL/GenBank/DDBJ whole genome shotgun (WGS) entry which is preliminary data.</text>
</comment>
<reference evidence="4 5" key="1">
    <citation type="submission" date="2019-04" db="EMBL/GenBank/DDBJ databases">
        <title>Sphingobacterium olei sp. nov., isolated from oil-contaminated soil.</title>
        <authorList>
            <person name="Liu B."/>
        </authorList>
    </citation>
    <scope>NUCLEOTIDE SEQUENCE [LARGE SCALE GENOMIC DNA]</scope>
    <source>
        <strain evidence="4 5">HAL-9</strain>
    </source>
</reference>
<accession>A0A4U0NGQ0</accession>
<dbReference type="InterPro" id="IPR051558">
    <property type="entry name" value="Metallophosphoesterase_PAP"/>
</dbReference>
<dbReference type="Proteomes" id="UP000306808">
    <property type="component" value="Unassembled WGS sequence"/>
</dbReference>
<gene>
    <name evidence="4" type="ORF">FAZ15_18545</name>
</gene>
<evidence type="ECO:0000256" key="1">
    <source>
        <dbReference type="ARBA" id="ARBA00022729"/>
    </source>
</evidence>
<dbReference type="EMBL" id="SUME01000008">
    <property type="protein sequence ID" value="TJZ53345.1"/>
    <property type="molecule type" value="Genomic_DNA"/>
</dbReference>
<dbReference type="GO" id="GO:0016787">
    <property type="term" value="F:hydrolase activity"/>
    <property type="evidence" value="ECO:0007669"/>
    <property type="project" value="UniProtKB-KW"/>
</dbReference>
<sequence>MRFLFPLYICFWFSGFGQQIEHRLILFGDAGEMNKQQDNLITEASKFALPGKTSVFFLGDNIYPSGMGITDDEAQESSAILRSQYTAFRQVGLPVTFIAGNHDWDKSGPNGLEKLKLQADFINGQHDAALRFIPEAGIPGPYIESVSDKITVILYDSEYWLFPYHDNLDSALNGKVRVQFLDSIATGVGDTEDKTVLILSHHPMRSFGEHAVRFSWKDHIFPLTRKWKNFYLPLPVLGSVYPVLRSTVFKSPEDLSHPTYKNLIRDISTAVENHKNVIFVSGHDHGLQYIVDKNFRQIVSGSGSKTSFIHSGKTLKYKYNKQGFCILDCLDNASLNVSFYIFKDDKILKSFEDVIKHE</sequence>
<dbReference type="PANTHER" id="PTHR10161">
    <property type="entry name" value="TARTRATE-RESISTANT ACID PHOSPHATASE TYPE 5"/>
    <property type="match status" value="1"/>
</dbReference>
<evidence type="ECO:0000313" key="4">
    <source>
        <dbReference type="EMBL" id="TJZ53345.1"/>
    </source>
</evidence>
<organism evidence="4 5">
    <name type="scientific">Sphingobacterium olei</name>
    <dbReference type="NCBI Taxonomy" id="2571155"/>
    <lineage>
        <taxon>Bacteria</taxon>
        <taxon>Pseudomonadati</taxon>
        <taxon>Bacteroidota</taxon>
        <taxon>Sphingobacteriia</taxon>
        <taxon>Sphingobacteriales</taxon>
        <taxon>Sphingobacteriaceae</taxon>
        <taxon>Sphingobacterium</taxon>
    </lineage>
</organism>
<dbReference type="InterPro" id="IPR004843">
    <property type="entry name" value="Calcineurin-like_PHP"/>
</dbReference>
<dbReference type="SUPFAM" id="SSF56300">
    <property type="entry name" value="Metallo-dependent phosphatases"/>
    <property type="match status" value="1"/>
</dbReference>
<dbReference type="PANTHER" id="PTHR10161:SF14">
    <property type="entry name" value="TARTRATE-RESISTANT ACID PHOSPHATASE TYPE 5"/>
    <property type="match status" value="1"/>
</dbReference>